<organism evidence="2 3">
    <name type="scientific">Galerina marginata (strain CBS 339.88)</name>
    <dbReference type="NCBI Taxonomy" id="685588"/>
    <lineage>
        <taxon>Eukaryota</taxon>
        <taxon>Fungi</taxon>
        <taxon>Dikarya</taxon>
        <taxon>Basidiomycota</taxon>
        <taxon>Agaricomycotina</taxon>
        <taxon>Agaricomycetes</taxon>
        <taxon>Agaricomycetidae</taxon>
        <taxon>Agaricales</taxon>
        <taxon>Agaricineae</taxon>
        <taxon>Strophariaceae</taxon>
        <taxon>Galerina</taxon>
    </lineage>
</organism>
<protein>
    <submittedName>
        <fullName evidence="2">Uncharacterized protein</fullName>
    </submittedName>
</protein>
<reference evidence="3" key="1">
    <citation type="journal article" date="2014" name="Proc. Natl. Acad. Sci. U.S.A.">
        <title>Extensive sampling of basidiomycete genomes demonstrates inadequacy of the white-rot/brown-rot paradigm for wood decay fungi.</title>
        <authorList>
            <person name="Riley R."/>
            <person name="Salamov A.A."/>
            <person name="Brown D.W."/>
            <person name="Nagy L.G."/>
            <person name="Floudas D."/>
            <person name="Held B.W."/>
            <person name="Levasseur A."/>
            <person name="Lombard V."/>
            <person name="Morin E."/>
            <person name="Otillar R."/>
            <person name="Lindquist E.A."/>
            <person name="Sun H."/>
            <person name="LaButti K.M."/>
            <person name="Schmutz J."/>
            <person name="Jabbour D."/>
            <person name="Luo H."/>
            <person name="Baker S.E."/>
            <person name="Pisabarro A.G."/>
            <person name="Walton J.D."/>
            <person name="Blanchette R.A."/>
            <person name="Henrissat B."/>
            <person name="Martin F."/>
            <person name="Cullen D."/>
            <person name="Hibbett D.S."/>
            <person name="Grigoriev I.V."/>
        </authorList>
    </citation>
    <scope>NUCLEOTIDE SEQUENCE [LARGE SCALE GENOMIC DNA]</scope>
    <source>
        <strain evidence="3">CBS 339.88</strain>
    </source>
</reference>
<dbReference type="Proteomes" id="UP000027222">
    <property type="component" value="Unassembled WGS sequence"/>
</dbReference>
<gene>
    <name evidence="2" type="ORF">GALMADRAFT_773766</name>
</gene>
<keyword evidence="3" id="KW-1185">Reference proteome</keyword>
<evidence type="ECO:0000313" key="3">
    <source>
        <dbReference type="Proteomes" id="UP000027222"/>
    </source>
</evidence>
<dbReference type="EMBL" id="KL142390">
    <property type="protein sequence ID" value="KDR72027.1"/>
    <property type="molecule type" value="Genomic_DNA"/>
</dbReference>
<keyword evidence="1" id="KW-0472">Membrane</keyword>
<proteinExistence type="predicted"/>
<feature type="transmembrane region" description="Helical" evidence="1">
    <location>
        <begin position="29"/>
        <end position="48"/>
    </location>
</feature>
<sequence>MLDESRPHHSFSGDARSLKAAGVSSNHQFLIMVNFGVLTDIIGVLFVVKNSTQGQGISDGSSLLFTRVSTFMPVLYIFLRSLVSFVGLGVAVCVANADCTGRPVAISIITHICDAPTFDLNCIS</sequence>
<dbReference type="HOGENOM" id="CLU_2004097_0_0_1"/>
<keyword evidence="1" id="KW-1133">Transmembrane helix</keyword>
<accession>A0A067SPT0</accession>
<evidence type="ECO:0000313" key="2">
    <source>
        <dbReference type="EMBL" id="KDR72027.1"/>
    </source>
</evidence>
<evidence type="ECO:0000256" key="1">
    <source>
        <dbReference type="SAM" id="Phobius"/>
    </source>
</evidence>
<name>A0A067SPT0_GALM3</name>
<dbReference type="AlphaFoldDB" id="A0A067SPT0"/>
<keyword evidence="1" id="KW-0812">Transmembrane</keyword>